<keyword evidence="3" id="KW-1185">Reference proteome</keyword>
<comment type="caution">
    <text evidence="2">The sequence shown here is derived from an EMBL/GenBank/DDBJ whole genome shotgun (WGS) entry which is preliminary data.</text>
</comment>
<dbReference type="PANTHER" id="PTHR33990">
    <property type="entry name" value="PROTEIN YJDN-RELATED"/>
    <property type="match status" value="1"/>
</dbReference>
<reference evidence="2 3" key="1">
    <citation type="submission" date="2020-08" db="EMBL/GenBank/DDBJ databases">
        <authorList>
            <person name="Criscuolo A."/>
        </authorList>
    </citation>
    <scope>NUCLEOTIDE SEQUENCE [LARGE SCALE GENOMIC DNA]</scope>
    <source>
        <strain evidence="2">CIP111764</strain>
    </source>
</reference>
<dbReference type="CDD" id="cd06588">
    <property type="entry name" value="PhnB_like"/>
    <property type="match status" value="1"/>
</dbReference>
<dbReference type="SUPFAM" id="SSF54593">
    <property type="entry name" value="Glyoxalase/Bleomycin resistance protein/Dihydroxybiphenyl dioxygenase"/>
    <property type="match status" value="1"/>
</dbReference>
<dbReference type="AlphaFoldDB" id="A0A7U7EMP4"/>
<organism evidence="2 3">
    <name type="scientific">Zestomonas carbonaria</name>
    <dbReference type="NCBI Taxonomy" id="2762745"/>
    <lineage>
        <taxon>Bacteria</taxon>
        <taxon>Pseudomonadati</taxon>
        <taxon>Pseudomonadota</taxon>
        <taxon>Gammaproteobacteria</taxon>
        <taxon>Pseudomonadales</taxon>
        <taxon>Pseudomonadaceae</taxon>
        <taxon>Zestomonas</taxon>
    </lineage>
</organism>
<dbReference type="InterPro" id="IPR028973">
    <property type="entry name" value="PhnB-like"/>
</dbReference>
<dbReference type="PANTHER" id="PTHR33990:SF1">
    <property type="entry name" value="PROTEIN YJDN"/>
    <property type="match status" value="1"/>
</dbReference>
<feature type="domain" description="PhnB-like" evidence="1">
    <location>
        <begin position="3"/>
        <end position="132"/>
    </location>
</feature>
<dbReference type="EMBL" id="CAJFCI010000042">
    <property type="protein sequence ID" value="CAD5107849.1"/>
    <property type="molecule type" value="Genomic_DNA"/>
</dbReference>
<dbReference type="Proteomes" id="UP000583387">
    <property type="component" value="Unassembled WGS sequence"/>
</dbReference>
<evidence type="ECO:0000313" key="3">
    <source>
        <dbReference type="Proteomes" id="UP000583387"/>
    </source>
</evidence>
<dbReference type="Pfam" id="PF06983">
    <property type="entry name" value="3-dmu-9_3-mt"/>
    <property type="match status" value="1"/>
</dbReference>
<sequence length="136" mass="14910">MQVQPYLFFNGRAEEALAFYAKAIGAETTFLMRFKDAPEQPPSEECGNYSPEHIMHANMQVGPTQVMVSDGAEPNSAFNGFSLAVAVDSPEEAARVYAALAEGGQATMPVQETFWARAFGMLTDKFGVSWMVNCER</sequence>
<accession>A0A7U7EMP4</accession>
<evidence type="ECO:0000313" key="2">
    <source>
        <dbReference type="EMBL" id="CAD5107849.1"/>
    </source>
</evidence>
<proteinExistence type="predicted"/>
<dbReference type="RefSeq" id="WP_187671186.1">
    <property type="nucleotide sequence ID" value="NZ_CAJFCI010000042.1"/>
</dbReference>
<gene>
    <name evidence="2" type="ORF">PSEWESI4_02126</name>
</gene>
<evidence type="ECO:0000259" key="1">
    <source>
        <dbReference type="Pfam" id="PF06983"/>
    </source>
</evidence>
<dbReference type="Gene3D" id="3.10.180.10">
    <property type="entry name" value="2,3-Dihydroxybiphenyl 1,2-Dioxygenase, domain 1"/>
    <property type="match status" value="1"/>
</dbReference>
<dbReference type="InterPro" id="IPR029068">
    <property type="entry name" value="Glyas_Bleomycin-R_OHBP_Dase"/>
</dbReference>
<protein>
    <recommendedName>
        <fullName evidence="1">PhnB-like domain-containing protein</fullName>
    </recommendedName>
</protein>
<name>A0A7U7EMP4_9GAMM</name>